<keyword evidence="4" id="KW-1185">Reference proteome</keyword>
<keyword evidence="1" id="KW-1133">Transmembrane helix</keyword>
<dbReference type="Pfam" id="PF03992">
    <property type="entry name" value="ABM"/>
    <property type="match status" value="1"/>
</dbReference>
<evidence type="ECO:0000313" key="4">
    <source>
        <dbReference type="Proteomes" id="UP000218615"/>
    </source>
</evidence>
<keyword evidence="1" id="KW-0472">Membrane</keyword>
<feature type="transmembrane region" description="Helical" evidence="1">
    <location>
        <begin position="21"/>
        <end position="38"/>
    </location>
</feature>
<evidence type="ECO:0000256" key="1">
    <source>
        <dbReference type="SAM" id="Phobius"/>
    </source>
</evidence>
<dbReference type="EMBL" id="FZMP01000248">
    <property type="protein sequence ID" value="SNQ62898.1"/>
    <property type="molecule type" value="Genomic_DNA"/>
</dbReference>
<feature type="domain" description="ABM" evidence="2">
    <location>
        <begin position="117"/>
        <end position="170"/>
    </location>
</feature>
<proteinExistence type="predicted"/>
<evidence type="ECO:0000313" key="3">
    <source>
        <dbReference type="EMBL" id="SNQ62898.1"/>
    </source>
</evidence>
<gene>
    <name evidence="3" type="ORF">MNV_970004</name>
</gene>
<protein>
    <recommendedName>
        <fullName evidence="2">ABM domain-containing protein</fullName>
    </recommendedName>
</protein>
<organism evidence="3 4">
    <name type="scientific">Candidatus Methanoperedens nitratireducens</name>
    <dbReference type="NCBI Taxonomy" id="1392998"/>
    <lineage>
        <taxon>Archaea</taxon>
        <taxon>Methanobacteriati</taxon>
        <taxon>Methanobacteriota</taxon>
        <taxon>Stenosarchaea group</taxon>
        <taxon>Methanomicrobia</taxon>
        <taxon>Methanosarcinales</taxon>
        <taxon>ANME-2 cluster</taxon>
        <taxon>Candidatus Methanoperedentaceae</taxon>
        <taxon>Candidatus Methanoperedens</taxon>
    </lineage>
</organism>
<dbReference type="STRING" id="1392998.ANME2D_02010"/>
<name>A0A284VUN8_9EURY</name>
<evidence type="ECO:0000259" key="2">
    <source>
        <dbReference type="Pfam" id="PF03992"/>
    </source>
</evidence>
<keyword evidence="1" id="KW-0812">Transmembrane</keyword>
<dbReference type="InterPro" id="IPR007138">
    <property type="entry name" value="ABM_dom"/>
</dbReference>
<dbReference type="InterPro" id="IPR011008">
    <property type="entry name" value="Dimeric_a/b-barrel"/>
</dbReference>
<dbReference type="AlphaFoldDB" id="A0A284VUN8"/>
<accession>A0A284VUN8</accession>
<dbReference type="Gene3D" id="3.30.70.100">
    <property type="match status" value="1"/>
</dbReference>
<dbReference type="Proteomes" id="UP000218615">
    <property type="component" value="Unassembled WGS sequence"/>
</dbReference>
<sequence length="191" mass="20468">MNKVETTYGRQKVKSRNTETNVAIAIILVVLGAGYVVARPGSSGSWGGMMGGNWDGNGMMGSHGNGNDHCGTGDGYTGSGYGANATPITIEKAREAVEKYLASTGNTDLRLTEVMEFDERATVRKASGSRGGRLLRNADNPNEIVMILEWDSIENARKLVASDDLKKAIKRAGVIGEPEFYLLDEVDKVPV</sequence>
<dbReference type="SUPFAM" id="SSF54909">
    <property type="entry name" value="Dimeric alpha+beta barrel"/>
    <property type="match status" value="1"/>
</dbReference>
<dbReference type="OrthoDB" id="8690at2157"/>
<dbReference type="RefSeq" id="WP_096207396.1">
    <property type="nucleotide sequence ID" value="NZ_FZMP01000248.1"/>
</dbReference>
<reference evidence="4" key="1">
    <citation type="submission" date="2017-06" db="EMBL/GenBank/DDBJ databases">
        <authorList>
            <person name="Cremers G."/>
        </authorList>
    </citation>
    <scope>NUCLEOTIDE SEQUENCE [LARGE SCALE GENOMIC DNA]</scope>
</reference>